<evidence type="ECO:0000256" key="3">
    <source>
        <dbReference type="ARBA" id="ARBA00023163"/>
    </source>
</evidence>
<keyword evidence="3" id="KW-0804">Transcription</keyword>
<dbReference type="InterPro" id="IPR036388">
    <property type="entry name" value="WH-like_DNA-bd_sf"/>
</dbReference>
<evidence type="ECO:0000256" key="2">
    <source>
        <dbReference type="ARBA" id="ARBA00023125"/>
    </source>
</evidence>
<feature type="region of interest" description="Disordered" evidence="4">
    <location>
        <begin position="1"/>
        <end position="27"/>
    </location>
</feature>
<evidence type="ECO:0000256" key="4">
    <source>
        <dbReference type="SAM" id="MobiDB-lite"/>
    </source>
</evidence>
<proteinExistence type="predicted"/>
<protein>
    <submittedName>
        <fullName evidence="6">LuxR C-terminal-related transcriptional regulator</fullName>
    </submittedName>
</protein>
<dbReference type="PROSITE" id="PS00622">
    <property type="entry name" value="HTH_LUXR_1"/>
    <property type="match status" value="1"/>
</dbReference>
<dbReference type="Pfam" id="PF00196">
    <property type="entry name" value="GerE"/>
    <property type="match status" value="1"/>
</dbReference>
<gene>
    <name evidence="6" type="ORF">WG219_16700</name>
</gene>
<feature type="domain" description="HTH luxR-type" evidence="5">
    <location>
        <begin position="290"/>
        <end position="355"/>
    </location>
</feature>
<keyword evidence="1" id="KW-0805">Transcription regulation</keyword>
<name>A0ABZ2RLD4_ECTME</name>
<keyword evidence="2" id="KW-0238">DNA-binding</keyword>
<dbReference type="InterPro" id="IPR000792">
    <property type="entry name" value="Tscrpt_reg_LuxR_C"/>
</dbReference>
<dbReference type="PRINTS" id="PR00038">
    <property type="entry name" value="HTHLUXR"/>
</dbReference>
<organism evidence="6 7">
    <name type="scientific">Ectopseudomonas mendocina</name>
    <name type="common">Pseudomonas mendocina</name>
    <dbReference type="NCBI Taxonomy" id="300"/>
    <lineage>
        <taxon>Bacteria</taxon>
        <taxon>Pseudomonadati</taxon>
        <taxon>Pseudomonadota</taxon>
        <taxon>Gammaproteobacteria</taxon>
        <taxon>Pseudomonadales</taxon>
        <taxon>Pseudomonadaceae</taxon>
        <taxon>Ectopseudomonas</taxon>
    </lineage>
</organism>
<evidence type="ECO:0000313" key="6">
    <source>
        <dbReference type="EMBL" id="WXL24934.1"/>
    </source>
</evidence>
<evidence type="ECO:0000313" key="7">
    <source>
        <dbReference type="Proteomes" id="UP001476583"/>
    </source>
</evidence>
<dbReference type="SUPFAM" id="SSF52540">
    <property type="entry name" value="P-loop containing nucleoside triphosphate hydrolases"/>
    <property type="match status" value="1"/>
</dbReference>
<dbReference type="InterPro" id="IPR027417">
    <property type="entry name" value="P-loop_NTPase"/>
</dbReference>
<dbReference type="Gene3D" id="1.10.10.10">
    <property type="entry name" value="Winged helix-like DNA-binding domain superfamily/Winged helix DNA-binding domain"/>
    <property type="match status" value="1"/>
</dbReference>
<dbReference type="SUPFAM" id="SSF46894">
    <property type="entry name" value="C-terminal effector domain of the bipartite response regulators"/>
    <property type="match status" value="1"/>
</dbReference>
<accession>A0ABZ2RLD4</accession>
<dbReference type="Proteomes" id="UP001476583">
    <property type="component" value="Chromosome"/>
</dbReference>
<dbReference type="PANTHER" id="PTHR44688:SF16">
    <property type="entry name" value="DNA-BINDING TRANSCRIPTIONAL ACTIVATOR DEVR_DOSR"/>
    <property type="match status" value="1"/>
</dbReference>
<evidence type="ECO:0000259" key="5">
    <source>
        <dbReference type="PROSITE" id="PS50043"/>
    </source>
</evidence>
<dbReference type="SMART" id="SM00421">
    <property type="entry name" value="HTH_LUXR"/>
    <property type="match status" value="1"/>
</dbReference>
<dbReference type="PANTHER" id="PTHR44688">
    <property type="entry name" value="DNA-BINDING TRANSCRIPTIONAL ACTIVATOR DEVR_DOSR"/>
    <property type="match status" value="1"/>
</dbReference>
<dbReference type="EMBL" id="CP148074">
    <property type="protein sequence ID" value="WXL24934.1"/>
    <property type="molecule type" value="Genomic_DNA"/>
</dbReference>
<dbReference type="InterPro" id="IPR016032">
    <property type="entry name" value="Sig_transdc_resp-reg_C-effctor"/>
</dbReference>
<dbReference type="PROSITE" id="PS50043">
    <property type="entry name" value="HTH_LUXR_2"/>
    <property type="match status" value="1"/>
</dbReference>
<keyword evidence="7" id="KW-1185">Reference proteome</keyword>
<reference evidence="6 7" key="1">
    <citation type="submission" date="2024-03" db="EMBL/GenBank/DDBJ databases">
        <title>Complete genome of BD2.</title>
        <authorList>
            <person name="Cao G."/>
        </authorList>
    </citation>
    <scope>NUCLEOTIDE SEQUENCE [LARGE SCALE GENOMIC DNA]</scope>
    <source>
        <strain evidence="6 7">BD2</strain>
    </source>
</reference>
<sequence>MNTQSQTPKDPFNPKPQRIPQANNGHVIRPTLSRPLASGTQRLTFLCAPAGFGKSALMIECARQAPAGTRIIWLEMLGHSMSSRDLLNRVAAELGEEVEDGEPLESLHRLLGRIREPLWLMLDDYPRQACPELDACMEDLIDRTPNSLHWWVSSRRRPSWSLPRLVLQGAVREVRAPQLAFDSLVLQELIRERQQVFSQELRKRLLEECEQWPALICLMLHESNSGNLLQNLRNGTPLLLNYLQREVTGTADNSSPEVAALRRRHPLWFNTTALAPNSITYAVSGRAQQPANGICTLSKRERTILQLIASGLSNREIANQLCLSVNTVKAHAWNINSKLGTERRTQAVAQAQLQGLLN</sequence>
<evidence type="ECO:0000256" key="1">
    <source>
        <dbReference type="ARBA" id="ARBA00023015"/>
    </source>
</evidence>
<dbReference type="CDD" id="cd06170">
    <property type="entry name" value="LuxR_C_like"/>
    <property type="match status" value="1"/>
</dbReference>